<organism evidence="2 3">
    <name type="scientific">Trichomonas vaginalis (strain ATCC PRA-98 / G3)</name>
    <dbReference type="NCBI Taxonomy" id="412133"/>
    <lineage>
        <taxon>Eukaryota</taxon>
        <taxon>Metamonada</taxon>
        <taxon>Parabasalia</taxon>
        <taxon>Trichomonadida</taxon>
        <taxon>Trichomonadidae</taxon>
        <taxon>Trichomonas</taxon>
    </lineage>
</organism>
<dbReference type="VEuPathDB" id="TrichDB:TVAG_119930"/>
<keyword evidence="1" id="KW-0175">Coiled coil</keyword>
<dbReference type="SMR" id="A2D7D9"/>
<keyword evidence="3" id="KW-1185">Reference proteome</keyword>
<dbReference type="VEuPathDB" id="TrichDB:TVAGG3_0992820"/>
<dbReference type="KEGG" id="tva:4720764"/>
<dbReference type="RefSeq" id="XP_001276904.1">
    <property type="nucleotide sequence ID" value="XM_001276903.1"/>
</dbReference>
<gene>
    <name evidence="2" type="ORF">TVAG_119930</name>
</gene>
<reference evidence="2" key="1">
    <citation type="submission" date="2006-10" db="EMBL/GenBank/DDBJ databases">
        <authorList>
            <person name="Amadeo P."/>
            <person name="Zhao Q."/>
            <person name="Wortman J."/>
            <person name="Fraser-Liggett C."/>
            <person name="Carlton J."/>
        </authorList>
    </citation>
    <scope>NUCLEOTIDE SEQUENCE</scope>
    <source>
        <strain evidence="2">G3</strain>
    </source>
</reference>
<dbReference type="Proteomes" id="UP000001542">
    <property type="component" value="Unassembled WGS sequence"/>
</dbReference>
<dbReference type="InParanoid" id="A2D7D9"/>
<feature type="coiled-coil region" evidence="1">
    <location>
        <begin position="134"/>
        <end position="201"/>
    </location>
</feature>
<accession>A2D7D9</accession>
<proteinExistence type="predicted"/>
<sequence>MFDIIYQAFDQLLSYLTQEQKDSFNYDSIRNYLTSINAEMEALKDQNQQLQEQLNQSAQNEQISDSFMMNTELSITELDESVLNNESFTMDQLEKETRISLYDQKLEISNSSELLLGQDKDIPTIDINPLVSNLESLISETKAKERKIDDLAQKNDALIDTFKSLFGEFDDDILDDAEVENAQLREKIKNITQEFEEFKQNSALSTPQKLNNHENIETENVNQLKIELTFLKGKCQKYIKDYKRIKAENQKARKFLIALGKINNPETTLIGLINSALLKLLHKTKARFEAIFDNLLALFSQKIAAIDEQMIRMSLKYQKMVVSDELFYYDNNCFKDSTLLINAVNCFRAVFPETFRLTPYSSTDAVASKLDDLKSSIENVFHDNNIPVPRSQSLVTRISALNRSLKSTFMKENLIAN</sequence>
<dbReference type="AlphaFoldDB" id="A2D7D9"/>
<feature type="coiled-coil region" evidence="1">
    <location>
        <begin position="33"/>
        <end position="60"/>
    </location>
</feature>
<evidence type="ECO:0000256" key="1">
    <source>
        <dbReference type="SAM" id="Coils"/>
    </source>
</evidence>
<name>A2D7D9_TRIV3</name>
<protein>
    <submittedName>
        <fullName evidence="2">Uncharacterized protein</fullName>
    </submittedName>
</protein>
<evidence type="ECO:0000313" key="3">
    <source>
        <dbReference type="Proteomes" id="UP000001542"/>
    </source>
</evidence>
<dbReference type="EMBL" id="DS113177">
    <property type="protein sequence ID" value="EAY23656.1"/>
    <property type="molecule type" value="Genomic_DNA"/>
</dbReference>
<evidence type="ECO:0000313" key="2">
    <source>
        <dbReference type="EMBL" id="EAY23656.1"/>
    </source>
</evidence>
<reference evidence="2" key="2">
    <citation type="journal article" date="2007" name="Science">
        <title>Draft genome sequence of the sexually transmitted pathogen Trichomonas vaginalis.</title>
        <authorList>
            <person name="Carlton J.M."/>
            <person name="Hirt R.P."/>
            <person name="Silva J.C."/>
            <person name="Delcher A.L."/>
            <person name="Schatz M."/>
            <person name="Zhao Q."/>
            <person name="Wortman J.R."/>
            <person name="Bidwell S.L."/>
            <person name="Alsmark U.C.M."/>
            <person name="Besteiro S."/>
            <person name="Sicheritz-Ponten T."/>
            <person name="Noel C.J."/>
            <person name="Dacks J.B."/>
            <person name="Foster P.G."/>
            <person name="Simillion C."/>
            <person name="Van de Peer Y."/>
            <person name="Miranda-Saavedra D."/>
            <person name="Barton G.J."/>
            <person name="Westrop G.D."/>
            <person name="Mueller S."/>
            <person name="Dessi D."/>
            <person name="Fiori P.L."/>
            <person name="Ren Q."/>
            <person name="Paulsen I."/>
            <person name="Zhang H."/>
            <person name="Bastida-Corcuera F.D."/>
            <person name="Simoes-Barbosa A."/>
            <person name="Brown M.T."/>
            <person name="Hayes R.D."/>
            <person name="Mukherjee M."/>
            <person name="Okumura C.Y."/>
            <person name="Schneider R."/>
            <person name="Smith A.J."/>
            <person name="Vanacova S."/>
            <person name="Villalvazo M."/>
            <person name="Haas B.J."/>
            <person name="Pertea M."/>
            <person name="Feldblyum T.V."/>
            <person name="Utterback T.R."/>
            <person name="Shu C.L."/>
            <person name="Osoegawa K."/>
            <person name="de Jong P.J."/>
            <person name="Hrdy I."/>
            <person name="Horvathova L."/>
            <person name="Zubacova Z."/>
            <person name="Dolezal P."/>
            <person name="Malik S.B."/>
            <person name="Logsdon J.M. Jr."/>
            <person name="Henze K."/>
            <person name="Gupta A."/>
            <person name="Wang C.C."/>
            <person name="Dunne R.L."/>
            <person name="Upcroft J.A."/>
            <person name="Upcroft P."/>
            <person name="White O."/>
            <person name="Salzberg S.L."/>
            <person name="Tang P."/>
            <person name="Chiu C.-H."/>
            <person name="Lee Y.-S."/>
            <person name="Embley T.M."/>
            <person name="Coombs G.H."/>
            <person name="Mottram J.C."/>
            <person name="Tachezy J."/>
            <person name="Fraser-Liggett C.M."/>
            <person name="Johnson P.J."/>
        </authorList>
    </citation>
    <scope>NUCLEOTIDE SEQUENCE [LARGE SCALE GENOMIC DNA]</scope>
    <source>
        <strain evidence="2">G3</strain>
    </source>
</reference>